<evidence type="ECO:0000313" key="1">
    <source>
        <dbReference type="EMBL" id="MBU5437310.1"/>
    </source>
</evidence>
<dbReference type="EMBL" id="JAHLPM010000003">
    <property type="protein sequence ID" value="MBU5437310.1"/>
    <property type="molecule type" value="Genomic_DNA"/>
</dbReference>
<evidence type="ECO:0000313" key="2">
    <source>
        <dbReference type="Proteomes" id="UP000749471"/>
    </source>
</evidence>
<comment type="caution">
    <text evidence="1">The sequence shown here is derived from an EMBL/GenBank/DDBJ whole genome shotgun (WGS) entry which is preliminary data.</text>
</comment>
<proteinExistence type="predicted"/>
<keyword evidence="2" id="KW-1185">Reference proteome</keyword>
<dbReference type="Proteomes" id="UP000749471">
    <property type="component" value="Unassembled WGS sequence"/>
</dbReference>
<accession>A0ABS6E328</accession>
<reference evidence="1 2" key="1">
    <citation type="submission" date="2021-06" db="EMBL/GenBank/DDBJ databases">
        <authorList>
            <person name="Sun Q."/>
            <person name="Li D."/>
        </authorList>
    </citation>
    <scope>NUCLEOTIDE SEQUENCE [LARGE SCALE GENOMIC DNA]</scope>
    <source>
        <strain evidence="1 2">MSJ-40</strain>
    </source>
</reference>
<gene>
    <name evidence="1" type="ORF">KQI42_04775</name>
</gene>
<sequence>MELYLMLFLGTYKFKEDYGLQEYLKIEFKNFSKTSQPNNFYNYIK</sequence>
<organism evidence="1 2">
    <name type="scientific">Tissierella simiarum</name>
    <dbReference type="NCBI Taxonomy" id="2841534"/>
    <lineage>
        <taxon>Bacteria</taxon>
        <taxon>Bacillati</taxon>
        <taxon>Bacillota</taxon>
        <taxon>Tissierellia</taxon>
        <taxon>Tissierellales</taxon>
        <taxon>Tissierellaceae</taxon>
        <taxon>Tissierella</taxon>
    </lineage>
</organism>
<name>A0ABS6E328_9FIRM</name>
<dbReference type="RefSeq" id="WP_216517297.1">
    <property type="nucleotide sequence ID" value="NZ_JAHLPM010000003.1"/>
</dbReference>
<protein>
    <submittedName>
        <fullName evidence="1">Uncharacterized protein</fullName>
    </submittedName>
</protein>